<dbReference type="AlphaFoldDB" id="A0A6B9ZA21"/>
<dbReference type="Gene3D" id="2.170.130.10">
    <property type="entry name" value="TonB-dependent receptor, plug domain"/>
    <property type="match status" value="1"/>
</dbReference>
<gene>
    <name evidence="9" type="ORF">GWR21_04490</name>
</gene>
<dbReference type="KEGG" id="chih:GWR21_04490"/>
<dbReference type="Pfam" id="PF13715">
    <property type="entry name" value="CarbopepD_reg_2"/>
    <property type="match status" value="1"/>
</dbReference>
<proteinExistence type="inferred from homology"/>
<keyword evidence="4 7" id="KW-0812">Transmembrane</keyword>
<dbReference type="PROSITE" id="PS52016">
    <property type="entry name" value="TONB_DEPENDENT_REC_3"/>
    <property type="match status" value="1"/>
</dbReference>
<dbReference type="Pfam" id="PF07715">
    <property type="entry name" value="Plug"/>
    <property type="match status" value="1"/>
</dbReference>
<evidence type="ECO:0000256" key="5">
    <source>
        <dbReference type="ARBA" id="ARBA00023136"/>
    </source>
</evidence>
<sequence>MYLSLLLKKHASILYLLLLYLSLFSAERTQAQPGNSVLDTKRVTISKKNAPLYHILEELERQTHWLINTPRDGKQLSTLEGENITLRVALDKLFGKQQADYIVLDHLSIIKVVPRQGADSAKNSVARSESPGHRYRISGRVMDEEGNGLPGATLQVKGTTIGIGADSTGHFAFSVPENQLVLISTYIGYENIEVAVLAGKPIDIVLRKSNRRLDEVTIVGYMGTSKRNTTGSVYRISAADIEGSPVGNPLLSLQGKVPGLILTQSSGVAGASIRVNLRGVNSLFNGSQPLYIVNGVQLPIYGEQINQLSSVASQNENGGITPFSMFGLNDIESIDILKDAVATAAYGSRGANGVVIINTKKGLPGKLRVTVNYMRGISNVSRKLSLLNTREYVAMRKEAFRNDGITLNKTPGTPGYAPDILLWDTTRYTNWPKLLTGRNASLSDLNIGVSGGTEYTRLLLSTGVYNEQTVYSKDMAYLRSTINLAVDHRSKNSKFKMGVYANYSVDNNQLFNPSSPGELLPPNTAGPYDEHNNLVWQEGGEQIANPMAERLKQYAIVKNNLIVNVSPSYELFAGFKLKTSIGCTGINVYENSRIPIAAQNPDADSTRTGSSFFATGKYRSVLIDPVAEYTRKTRIGDIVMLAGYSFQYANSVTTSETGLGYMNDNYLRIIDSATYKIATVPDHNVYKYGAFFTQLNYQYKGRYIVDLTFRRDGSSKFSPERRFGNFWAAGGAWVFSNEKFFDSWRSVLSYAKLRSSIGVTGNDKIANYKYLDTWSPVPGGPYQGIPGLSPDALYNPAYSWETCRKIEMGLDLELKPADMLLSVSYFNNRSSNQLVKYNLASQTGFNSILKNIDAVIRNRGWEFTMDASLYTTRDFRLSGGFNFTLPQNTLLRFDKLATTSYYGTYVIGQSVEVLNRLRSEGVNPQTGIFTLRDKDNNDTYNATDYEVIGHLDPSFYGSVRLGLTWKALSVTMLGDFRKQMAPNYLHAIYINNVMPGTAFNQSVEVLDRWQKPGDIAQYPRYSTSPGGEVYADRRLMVNSDRAYSDASFFKLRNLYVYYTLNSPGLVRIKVENLRIYCKGQNLFTMTKYKGGDPETASPLSLASLRTITLGLQATF</sequence>
<dbReference type="SUPFAM" id="SSF49464">
    <property type="entry name" value="Carboxypeptidase regulatory domain-like"/>
    <property type="match status" value="1"/>
</dbReference>
<dbReference type="InterPro" id="IPR036942">
    <property type="entry name" value="Beta-barrel_TonB_sf"/>
</dbReference>
<dbReference type="EMBL" id="CP048113">
    <property type="protein sequence ID" value="QHS58886.1"/>
    <property type="molecule type" value="Genomic_DNA"/>
</dbReference>
<dbReference type="InterPro" id="IPR023997">
    <property type="entry name" value="TonB-dep_OMP_SusC/RagA_CS"/>
</dbReference>
<accession>A0A6B9ZA21</accession>
<evidence type="ECO:0000256" key="3">
    <source>
        <dbReference type="ARBA" id="ARBA00022452"/>
    </source>
</evidence>
<keyword evidence="10" id="KW-1185">Reference proteome</keyword>
<protein>
    <submittedName>
        <fullName evidence="9">SusC/RagA family TonB-linked outer membrane protein</fullName>
    </submittedName>
</protein>
<keyword evidence="3 7" id="KW-1134">Transmembrane beta strand</keyword>
<keyword evidence="6 7" id="KW-0998">Cell outer membrane</keyword>
<comment type="similarity">
    <text evidence="7">Belongs to the TonB-dependent receptor family.</text>
</comment>
<comment type="subcellular location">
    <subcellularLocation>
        <location evidence="1 7">Cell outer membrane</location>
        <topology evidence="1 7">Multi-pass membrane protein</topology>
    </subcellularLocation>
</comment>
<organism evidence="9 10">
    <name type="scientific">Chitinophaga agri</name>
    <dbReference type="NCBI Taxonomy" id="2703787"/>
    <lineage>
        <taxon>Bacteria</taxon>
        <taxon>Pseudomonadati</taxon>
        <taxon>Bacteroidota</taxon>
        <taxon>Chitinophagia</taxon>
        <taxon>Chitinophagales</taxon>
        <taxon>Chitinophagaceae</taxon>
        <taxon>Chitinophaga</taxon>
    </lineage>
</organism>
<dbReference type="NCBIfam" id="TIGR04057">
    <property type="entry name" value="SusC_RagA_signa"/>
    <property type="match status" value="1"/>
</dbReference>
<dbReference type="InterPro" id="IPR039426">
    <property type="entry name" value="TonB-dep_rcpt-like"/>
</dbReference>
<evidence type="ECO:0000313" key="9">
    <source>
        <dbReference type="EMBL" id="QHS58886.1"/>
    </source>
</evidence>
<dbReference type="Proteomes" id="UP000476411">
    <property type="component" value="Chromosome"/>
</dbReference>
<dbReference type="InterPro" id="IPR037066">
    <property type="entry name" value="Plug_dom_sf"/>
</dbReference>
<dbReference type="InterPro" id="IPR012910">
    <property type="entry name" value="Plug_dom"/>
</dbReference>
<keyword evidence="5 7" id="KW-0472">Membrane</keyword>
<dbReference type="Gene3D" id="2.60.40.1120">
    <property type="entry name" value="Carboxypeptidase-like, regulatory domain"/>
    <property type="match status" value="1"/>
</dbReference>
<dbReference type="SUPFAM" id="SSF56935">
    <property type="entry name" value="Porins"/>
    <property type="match status" value="1"/>
</dbReference>
<evidence type="ECO:0000313" key="10">
    <source>
        <dbReference type="Proteomes" id="UP000476411"/>
    </source>
</evidence>
<evidence type="ECO:0000259" key="8">
    <source>
        <dbReference type="Pfam" id="PF07715"/>
    </source>
</evidence>
<evidence type="ECO:0000256" key="4">
    <source>
        <dbReference type="ARBA" id="ARBA00022692"/>
    </source>
</evidence>
<dbReference type="Gene3D" id="2.40.170.20">
    <property type="entry name" value="TonB-dependent receptor, beta-barrel domain"/>
    <property type="match status" value="1"/>
</dbReference>
<keyword evidence="2 7" id="KW-0813">Transport</keyword>
<evidence type="ECO:0000256" key="7">
    <source>
        <dbReference type="PROSITE-ProRule" id="PRU01360"/>
    </source>
</evidence>
<name>A0A6B9ZA21_9BACT</name>
<dbReference type="InterPro" id="IPR008969">
    <property type="entry name" value="CarboxyPept-like_regulatory"/>
</dbReference>
<evidence type="ECO:0000256" key="6">
    <source>
        <dbReference type="ARBA" id="ARBA00023237"/>
    </source>
</evidence>
<evidence type="ECO:0000256" key="1">
    <source>
        <dbReference type="ARBA" id="ARBA00004571"/>
    </source>
</evidence>
<feature type="domain" description="TonB-dependent receptor plug" evidence="8">
    <location>
        <begin position="226"/>
        <end position="354"/>
    </location>
</feature>
<evidence type="ECO:0000256" key="2">
    <source>
        <dbReference type="ARBA" id="ARBA00022448"/>
    </source>
</evidence>
<dbReference type="GO" id="GO:0009279">
    <property type="term" value="C:cell outer membrane"/>
    <property type="evidence" value="ECO:0007669"/>
    <property type="project" value="UniProtKB-SubCell"/>
</dbReference>
<dbReference type="NCBIfam" id="TIGR04056">
    <property type="entry name" value="OMP_RagA_SusC"/>
    <property type="match status" value="1"/>
</dbReference>
<reference evidence="9 10" key="1">
    <citation type="submission" date="2020-01" db="EMBL/GenBank/DDBJ databases">
        <title>Complete genome sequence of Chitinophaga sp. H33E-04 isolated from quinoa roots.</title>
        <authorList>
            <person name="Weon H.-Y."/>
            <person name="Lee S.A."/>
        </authorList>
    </citation>
    <scope>NUCLEOTIDE SEQUENCE [LARGE SCALE GENOMIC DNA]</scope>
    <source>
        <strain evidence="9 10">H33E-04</strain>
    </source>
</reference>
<dbReference type="InterPro" id="IPR023996">
    <property type="entry name" value="TonB-dep_OMP_SusC/RagA"/>
</dbReference>